<proteinExistence type="predicted"/>
<protein>
    <submittedName>
        <fullName evidence="3">Transcriptional activator FeaR</fullName>
    </submittedName>
</protein>
<dbReference type="InterPro" id="IPR037923">
    <property type="entry name" value="HTH-like"/>
</dbReference>
<evidence type="ECO:0000313" key="4">
    <source>
        <dbReference type="Proteomes" id="UP000325645"/>
    </source>
</evidence>
<sequence>MKDIRTNNDDFYFLVHQLQGSAVLQIEGHTVQLEPGDMVVLDAAKPSDFNFLSVSRQTAICLPRQIVEKTYSAHPKIVGRKISGKTNLGSVIGPFVQELFTLLNSPKDEVEAMHRALLALLRPFNE</sequence>
<name>A0A5E7WJB9_PSEFL</name>
<keyword evidence="1" id="KW-0238">DNA-binding</keyword>
<evidence type="ECO:0000313" key="3">
    <source>
        <dbReference type="EMBL" id="VVQ35469.1"/>
    </source>
</evidence>
<dbReference type="RefSeq" id="WP_150658049.1">
    <property type="nucleotide sequence ID" value="NZ_CABVJH010000008.1"/>
</dbReference>
<dbReference type="Proteomes" id="UP000325645">
    <property type="component" value="Unassembled WGS sequence"/>
</dbReference>
<gene>
    <name evidence="3" type="primary">feaR_4</name>
    <name evidence="3" type="ORF">PS943_04359</name>
</gene>
<dbReference type="GO" id="GO:0003677">
    <property type="term" value="F:DNA binding"/>
    <property type="evidence" value="ECO:0007669"/>
    <property type="project" value="UniProtKB-KW"/>
</dbReference>
<dbReference type="Pfam" id="PF14525">
    <property type="entry name" value="AraC_binding_2"/>
    <property type="match status" value="1"/>
</dbReference>
<evidence type="ECO:0000259" key="2">
    <source>
        <dbReference type="Pfam" id="PF14525"/>
    </source>
</evidence>
<evidence type="ECO:0000256" key="1">
    <source>
        <dbReference type="ARBA" id="ARBA00023125"/>
    </source>
</evidence>
<dbReference type="EMBL" id="CABVJH010000008">
    <property type="protein sequence ID" value="VVQ35469.1"/>
    <property type="molecule type" value="Genomic_DNA"/>
</dbReference>
<reference evidence="3 4" key="1">
    <citation type="submission" date="2019-09" db="EMBL/GenBank/DDBJ databases">
        <authorList>
            <person name="Chandra G."/>
            <person name="Truman W A."/>
        </authorList>
    </citation>
    <scope>NUCLEOTIDE SEQUENCE [LARGE SCALE GENOMIC DNA]</scope>
    <source>
        <strain evidence="3">PS943</strain>
    </source>
</reference>
<dbReference type="InterPro" id="IPR035418">
    <property type="entry name" value="AraC-bd_2"/>
</dbReference>
<dbReference type="AlphaFoldDB" id="A0A5E7WJB9"/>
<feature type="domain" description="Transcription regulator HTH AraC- type ligand binding" evidence="2">
    <location>
        <begin position="4"/>
        <end position="122"/>
    </location>
</feature>
<accession>A0A5E7WJB9</accession>
<organism evidence="3 4">
    <name type="scientific">Pseudomonas fluorescens</name>
    <dbReference type="NCBI Taxonomy" id="294"/>
    <lineage>
        <taxon>Bacteria</taxon>
        <taxon>Pseudomonadati</taxon>
        <taxon>Pseudomonadota</taxon>
        <taxon>Gammaproteobacteria</taxon>
        <taxon>Pseudomonadales</taxon>
        <taxon>Pseudomonadaceae</taxon>
        <taxon>Pseudomonas</taxon>
    </lineage>
</organism>
<dbReference type="SUPFAM" id="SSF51215">
    <property type="entry name" value="Regulatory protein AraC"/>
    <property type="match status" value="1"/>
</dbReference>